<dbReference type="NCBIfam" id="NF005955">
    <property type="entry name" value="PRK08032.1"/>
    <property type="match status" value="1"/>
</dbReference>
<gene>
    <name evidence="8" type="primary">fliD</name>
    <name evidence="8" type="ORF">TOI97_08875</name>
</gene>
<accession>A0ABU5GS31</accession>
<dbReference type="EMBL" id="JAXIVU010000011">
    <property type="protein sequence ID" value="MDY7219674.1"/>
    <property type="molecule type" value="Genomic_DNA"/>
</dbReference>
<keyword evidence="8" id="KW-0969">Cilium</keyword>
<sequence>MAGISALGIGSGLDLNGLLDQLEGAERQKLVPIVQQKGSYQAKISAYGKLEGALSQFQVAAERLNDRDLYQSVTSKVNGTGITAAAGVEAAVGRYQVEVVQLAQASSVATMGVADKNAELGAGTLTFTFGNNETLAVEIAQGDSSLESIRDAINSKNAGVSASIINDGSGSPHRLVFSSTATGTDAAIENIDFGGVGLMQDDETKLAAQNAQIKVNGINISSQSNRVEGAIQGVTLDVTETGSSSLNVERDNDSIKKAVKGFVDAYNGLKSTMGELSGYGGVPGSAGILLGDNTLRGIESQLRSALSTGVSSGEFNMLSDVGVSMELGGKLKLDEEKLDRVLSDNLHGLADFFAADSKSAGMAGQLSQTLERMLDDRGALSNATTGLNKSIERLDQRFERMERSIDATIARYRAQFAQMDSLIAGMNSTSSYLTQQFDAMNAQLGRK</sequence>
<comment type="caution">
    <text evidence="8">The sequence shown here is derived from an EMBL/GenBank/DDBJ whole genome shotgun (WGS) entry which is preliminary data.</text>
</comment>
<evidence type="ECO:0000256" key="3">
    <source>
        <dbReference type="ARBA" id="ARBA00023054"/>
    </source>
</evidence>
<dbReference type="InterPro" id="IPR040026">
    <property type="entry name" value="FliD"/>
</dbReference>
<comment type="similarity">
    <text evidence="1 5">Belongs to the FliD family.</text>
</comment>
<dbReference type="PANTHER" id="PTHR30288:SF0">
    <property type="entry name" value="FLAGELLAR HOOK-ASSOCIATED PROTEIN 2"/>
    <property type="match status" value="1"/>
</dbReference>
<feature type="domain" description="Flagellar hook-associated protein 2 N-terminal" evidence="6">
    <location>
        <begin position="11"/>
        <end position="105"/>
    </location>
</feature>
<evidence type="ECO:0000259" key="6">
    <source>
        <dbReference type="Pfam" id="PF02465"/>
    </source>
</evidence>
<evidence type="ECO:0000256" key="2">
    <source>
        <dbReference type="ARBA" id="ARBA00011255"/>
    </source>
</evidence>
<protein>
    <recommendedName>
        <fullName evidence="5">Flagellar hook-associated protein 2</fullName>
        <shortName evidence="5">HAP2</shortName>
    </recommendedName>
    <alternativeName>
        <fullName evidence="5">Flagellar cap protein</fullName>
    </alternativeName>
</protein>
<comment type="function">
    <text evidence="5">Required for morphogenesis and for the elongation of the flagellar filament by facilitating polymerization of the flagellin monomers at the tip of growing filament. Forms a capping structure, which prevents flagellin subunits (transported through the central channel of the flagellum) from leaking out without polymerization at the distal end.</text>
</comment>
<evidence type="ECO:0000256" key="5">
    <source>
        <dbReference type="RuleBase" id="RU362066"/>
    </source>
</evidence>
<dbReference type="PANTHER" id="PTHR30288">
    <property type="entry name" value="FLAGELLAR CAP/ASSEMBLY PROTEIN FLID"/>
    <property type="match status" value="1"/>
</dbReference>
<dbReference type="Proteomes" id="UP001294570">
    <property type="component" value="Unassembled WGS sequence"/>
</dbReference>
<evidence type="ECO:0000256" key="4">
    <source>
        <dbReference type="ARBA" id="ARBA00023143"/>
    </source>
</evidence>
<dbReference type="InterPro" id="IPR003481">
    <property type="entry name" value="FliD_N"/>
</dbReference>
<evidence type="ECO:0000256" key="1">
    <source>
        <dbReference type="ARBA" id="ARBA00009764"/>
    </source>
</evidence>
<keyword evidence="3" id="KW-0175">Coiled coil</keyword>
<comment type="subunit">
    <text evidence="2 5">Homopentamer.</text>
</comment>
<dbReference type="InterPro" id="IPR010809">
    <property type="entry name" value="FliD_C"/>
</dbReference>
<organism evidence="8 9">
    <name type="scientific">Denitrificimonas halotolerans</name>
    <dbReference type="NCBI Taxonomy" id="3098930"/>
    <lineage>
        <taxon>Bacteria</taxon>
        <taxon>Pseudomonadati</taxon>
        <taxon>Pseudomonadota</taxon>
        <taxon>Gammaproteobacteria</taxon>
        <taxon>Pseudomonadales</taxon>
        <taxon>Pseudomonadaceae</taxon>
        <taxon>Denitrificimonas</taxon>
    </lineage>
</organism>
<keyword evidence="8" id="KW-0282">Flagellum</keyword>
<evidence type="ECO:0000313" key="9">
    <source>
        <dbReference type="Proteomes" id="UP001294570"/>
    </source>
</evidence>
<keyword evidence="9" id="KW-1185">Reference proteome</keyword>
<dbReference type="Gene3D" id="3.90.20.10">
    <property type="match status" value="1"/>
</dbReference>
<dbReference type="RefSeq" id="WP_321553764.1">
    <property type="nucleotide sequence ID" value="NZ_JAXIVU010000011.1"/>
</dbReference>
<keyword evidence="5" id="KW-0964">Secreted</keyword>
<comment type="subcellular location">
    <subcellularLocation>
        <location evidence="5">Secreted</location>
    </subcellularLocation>
    <subcellularLocation>
        <location evidence="5">Bacterial flagellum</location>
    </subcellularLocation>
</comment>
<dbReference type="Pfam" id="PF07196">
    <property type="entry name" value="Flagellin_IN"/>
    <property type="match status" value="1"/>
</dbReference>
<dbReference type="Pfam" id="PF07195">
    <property type="entry name" value="FliD_C"/>
    <property type="match status" value="1"/>
</dbReference>
<reference evidence="8 9" key="1">
    <citation type="submission" date="2023-12" db="EMBL/GenBank/DDBJ databases">
        <title>Denitrificimonas halotolerans sp. nov.,a novel species isolated from landfill leachate.</title>
        <authorList>
            <person name="Wang S."/>
        </authorList>
    </citation>
    <scope>NUCLEOTIDE SEQUENCE [LARGE SCALE GENOMIC DNA]</scope>
    <source>
        <strain evidence="8 9">JX-1</strain>
    </source>
</reference>
<evidence type="ECO:0000259" key="7">
    <source>
        <dbReference type="Pfam" id="PF07195"/>
    </source>
</evidence>
<keyword evidence="8" id="KW-0966">Cell projection</keyword>
<proteinExistence type="inferred from homology"/>
<dbReference type="InterPro" id="IPR010810">
    <property type="entry name" value="Flagellin_hook_IN_motif"/>
</dbReference>
<feature type="domain" description="Flagellar hook-associated protein 2 C-terminal" evidence="7">
    <location>
        <begin position="208"/>
        <end position="428"/>
    </location>
</feature>
<keyword evidence="4 5" id="KW-0975">Bacterial flagellum</keyword>
<name>A0ABU5GS31_9GAMM</name>
<evidence type="ECO:0000313" key="8">
    <source>
        <dbReference type="EMBL" id="MDY7219674.1"/>
    </source>
</evidence>
<dbReference type="Pfam" id="PF02465">
    <property type="entry name" value="FliD_N"/>
    <property type="match status" value="1"/>
</dbReference>